<feature type="region of interest" description="Disordered" evidence="1">
    <location>
        <begin position="1"/>
        <end position="57"/>
    </location>
</feature>
<feature type="compositionally biased region" description="Low complexity" evidence="1">
    <location>
        <begin position="32"/>
        <end position="51"/>
    </location>
</feature>
<reference evidence="2" key="1">
    <citation type="submission" date="2020-07" db="EMBL/GenBank/DDBJ databases">
        <authorList>
            <person name="Nieuwenhuis M."/>
            <person name="Van De Peppel L.J.J."/>
        </authorList>
    </citation>
    <scope>NUCLEOTIDE SEQUENCE</scope>
    <source>
        <strain evidence="2">AP01</strain>
        <tissue evidence="2">Mycelium</tissue>
    </source>
</reference>
<evidence type="ECO:0000313" key="3">
    <source>
        <dbReference type="Proteomes" id="UP000775547"/>
    </source>
</evidence>
<protein>
    <submittedName>
        <fullName evidence="2">Uncharacterized protein</fullName>
    </submittedName>
</protein>
<feature type="compositionally biased region" description="Basic and acidic residues" evidence="1">
    <location>
        <begin position="8"/>
        <end position="17"/>
    </location>
</feature>
<evidence type="ECO:0000256" key="1">
    <source>
        <dbReference type="SAM" id="MobiDB-lite"/>
    </source>
</evidence>
<comment type="caution">
    <text evidence="2">The sequence shown here is derived from an EMBL/GenBank/DDBJ whole genome shotgun (WGS) entry which is preliminary data.</text>
</comment>
<dbReference type="AlphaFoldDB" id="A0A9P7GBA0"/>
<gene>
    <name evidence="2" type="ORF">DXG03_001974</name>
</gene>
<proteinExistence type="predicted"/>
<dbReference type="Proteomes" id="UP000775547">
    <property type="component" value="Unassembled WGS sequence"/>
</dbReference>
<name>A0A9P7GBA0_9AGAR</name>
<reference evidence="2" key="2">
    <citation type="submission" date="2021-10" db="EMBL/GenBank/DDBJ databases">
        <title>Phylogenomics reveals ancestral predisposition of the termite-cultivated fungus Termitomyces towards a domesticated lifestyle.</title>
        <authorList>
            <person name="Auxier B."/>
            <person name="Grum-Grzhimaylo A."/>
            <person name="Cardenas M.E."/>
            <person name="Lodge J.D."/>
            <person name="Laessoe T."/>
            <person name="Pedersen O."/>
            <person name="Smith M.E."/>
            <person name="Kuyper T.W."/>
            <person name="Franco-Molano E.A."/>
            <person name="Baroni T.J."/>
            <person name="Aanen D.K."/>
        </authorList>
    </citation>
    <scope>NUCLEOTIDE SEQUENCE</scope>
    <source>
        <strain evidence="2">AP01</strain>
        <tissue evidence="2">Mycelium</tissue>
    </source>
</reference>
<evidence type="ECO:0000313" key="2">
    <source>
        <dbReference type="EMBL" id="KAG5646898.1"/>
    </source>
</evidence>
<organism evidence="2 3">
    <name type="scientific">Asterophora parasitica</name>
    <dbReference type="NCBI Taxonomy" id="117018"/>
    <lineage>
        <taxon>Eukaryota</taxon>
        <taxon>Fungi</taxon>
        <taxon>Dikarya</taxon>
        <taxon>Basidiomycota</taxon>
        <taxon>Agaricomycotina</taxon>
        <taxon>Agaricomycetes</taxon>
        <taxon>Agaricomycetidae</taxon>
        <taxon>Agaricales</taxon>
        <taxon>Tricholomatineae</taxon>
        <taxon>Lyophyllaceae</taxon>
        <taxon>Asterophora</taxon>
    </lineage>
</organism>
<accession>A0A9P7GBA0</accession>
<dbReference type="EMBL" id="JABCKV010000015">
    <property type="protein sequence ID" value="KAG5646898.1"/>
    <property type="molecule type" value="Genomic_DNA"/>
</dbReference>
<keyword evidence="3" id="KW-1185">Reference proteome</keyword>
<sequence>MSLRHLSRQNDRDRPHDTPAAPHPIVTHLNGATSTPAVPNASPAASSTAPPNGVSATSSVIQKLNVANEQTWLLIGMSSKCLQRLCTV</sequence>